<dbReference type="Proteomes" id="UP000271889">
    <property type="component" value="Unassembled WGS sequence"/>
</dbReference>
<evidence type="ECO:0000256" key="1">
    <source>
        <dbReference type="SAM" id="MobiDB-lite"/>
    </source>
</evidence>
<dbReference type="OrthoDB" id="10514043at2759"/>
<dbReference type="EMBL" id="UYRV01000043">
    <property type="protein sequence ID" value="VDK40725.1"/>
    <property type="molecule type" value="Genomic_DNA"/>
</dbReference>
<reference evidence="2 3" key="1">
    <citation type="submission" date="2018-11" db="EMBL/GenBank/DDBJ databases">
        <authorList>
            <consortium name="Pathogen Informatics"/>
        </authorList>
    </citation>
    <scope>NUCLEOTIDE SEQUENCE [LARGE SCALE GENOMIC DNA]</scope>
</reference>
<gene>
    <name evidence="2" type="ORF">CGOC_LOCUS57</name>
</gene>
<accession>A0A3P6QK33</accession>
<sequence length="110" mass="12573">MNVEWNTSNCCLVDICDFLECVHFMGPRVLVDRVKMLAILTSRKSEISNLELRVQHLEKIYHIERHTDGGSAMVESDLETEEPYAMDHEQGENESLSDRGDETDDSVTDV</sequence>
<proteinExistence type="predicted"/>
<keyword evidence="3" id="KW-1185">Reference proteome</keyword>
<feature type="region of interest" description="Disordered" evidence="1">
    <location>
        <begin position="71"/>
        <end position="110"/>
    </location>
</feature>
<feature type="compositionally biased region" description="Basic and acidic residues" evidence="1">
    <location>
        <begin position="85"/>
        <end position="100"/>
    </location>
</feature>
<evidence type="ECO:0000313" key="3">
    <source>
        <dbReference type="Proteomes" id="UP000271889"/>
    </source>
</evidence>
<organism evidence="2 3">
    <name type="scientific">Cylicostephanus goldi</name>
    <name type="common">Nematode worm</name>
    <dbReference type="NCBI Taxonomy" id="71465"/>
    <lineage>
        <taxon>Eukaryota</taxon>
        <taxon>Metazoa</taxon>
        <taxon>Ecdysozoa</taxon>
        <taxon>Nematoda</taxon>
        <taxon>Chromadorea</taxon>
        <taxon>Rhabditida</taxon>
        <taxon>Rhabditina</taxon>
        <taxon>Rhabditomorpha</taxon>
        <taxon>Strongyloidea</taxon>
        <taxon>Strongylidae</taxon>
        <taxon>Cylicostephanus</taxon>
    </lineage>
</organism>
<dbReference type="AlphaFoldDB" id="A0A3P6QK33"/>
<name>A0A3P6QK33_CYLGO</name>
<feature type="compositionally biased region" description="Acidic residues" evidence="1">
    <location>
        <begin position="101"/>
        <end position="110"/>
    </location>
</feature>
<evidence type="ECO:0000313" key="2">
    <source>
        <dbReference type="EMBL" id="VDK40725.1"/>
    </source>
</evidence>
<protein>
    <submittedName>
        <fullName evidence="2">Uncharacterized protein</fullName>
    </submittedName>
</protein>